<dbReference type="STRING" id="150374.A0A0M8MVL9"/>
<comment type="caution">
    <text evidence="2">The sequence shown here is derived from an EMBL/GenBank/DDBJ whole genome shotgun (WGS) entry which is preliminary data.</text>
</comment>
<name>A0A0M8MVL9_ESCWE</name>
<dbReference type="OrthoDB" id="4749307at2759"/>
<keyword evidence="1" id="KW-1133">Transmembrane helix</keyword>
<keyword evidence="3" id="KW-1185">Reference proteome</keyword>
<keyword evidence="1" id="KW-0812">Transmembrane</keyword>
<dbReference type="Proteomes" id="UP000053831">
    <property type="component" value="Unassembled WGS sequence"/>
</dbReference>
<keyword evidence="1" id="KW-0472">Membrane</keyword>
<dbReference type="AlphaFoldDB" id="A0A0M8MVL9"/>
<dbReference type="EMBL" id="LGSR01000022">
    <property type="protein sequence ID" value="KOS17737.1"/>
    <property type="molecule type" value="Genomic_DNA"/>
</dbReference>
<reference evidence="2 3" key="1">
    <citation type="submission" date="2015-07" db="EMBL/GenBank/DDBJ databases">
        <title>The genome of the fungus Escovopsis weberi, a specialized disease agent of ant agriculture.</title>
        <authorList>
            <person name="de Man T.J."/>
            <person name="Stajich J.E."/>
            <person name="Kubicek C.P."/>
            <person name="Chenthamara K."/>
            <person name="Atanasova L."/>
            <person name="Druzhinina I.S."/>
            <person name="Birnbaum S."/>
            <person name="Barribeau S.M."/>
            <person name="Teiling C."/>
            <person name="Suen G."/>
            <person name="Currie C."/>
            <person name="Gerardo N.M."/>
        </authorList>
    </citation>
    <scope>NUCLEOTIDE SEQUENCE [LARGE SCALE GENOMIC DNA]</scope>
</reference>
<accession>A0A0M8MVL9</accession>
<gene>
    <name evidence="2" type="ORF">ESCO_002465</name>
</gene>
<evidence type="ECO:0000313" key="3">
    <source>
        <dbReference type="Proteomes" id="UP000053831"/>
    </source>
</evidence>
<sequence>MSLRYGKKWLRKAQRDLKFFQPNRRELNFEALLESDYPDETIEKLFVTLYLEICQFVLQGFGKDVFSKSQRSPWSPEYSAEFYGLVSKLARPGADPRQWDSLLRERSERCALLQGVILKALEATVFSSLLFGATSEHKKLLAVEDSSLIDVEGFRRTRLRAETNRLHLQSTDGMPWFFWKEVDRVTAQIMRMLLPVYSSIGHYIDGDNLHSSSQQSTTYQALHDLVAHAAWLSIAFRVSPKIVTWEWVRPGEPYKFEYYSIDSKKQQEMERFDPGEPRRQRVMVCAAPLINIHGNGTDGLLQGKVKFTIMRPQVVCYLGHRDDLVDERAMVPLHRHLRRTRAREHSVAGSIFWFLFQACLLGLVLVTMNAYFGRELETRKVDILEKVGLLSKHLASIADMKEPVASLSQAKESVAGGQGQVLPEEAQEILLKF</sequence>
<organism evidence="2 3">
    <name type="scientific">Escovopsis weberi</name>
    <dbReference type="NCBI Taxonomy" id="150374"/>
    <lineage>
        <taxon>Eukaryota</taxon>
        <taxon>Fungi</taxon>
        <taxon>Dikarya</taxon>
        <taxon>Ascomycota</taxon>
        <taxon>Pezizomycotina</taxon>
        <taxon>Sordariomycetes</taxon>
        <taxon>Hypocreomycetidae</taxon>
        <taxon>Hypocreales</taxon>
        <taxon>Hypocreaceae</taxon>
        <taxon>Escovopsis</taxon>
    </lineage>
</organism>
<protein>
    <submittedName>
        <fullName evidence="2">Uncharacterized protein</fullName>
    </submittedName>
</protein>
<evidence type="ECO:0000313" key="2">
    <source>
        <dbReference type="EMBL" id="KOS17737.1"/>
    </source>
</evidence>
<evidence type="ECO:0000256" key="1">
    <source>
        <dbReference type="SAM" id="Phobius"/>
    </source>
</evidence>
<proteinExistence type="predicted"/>
<feature type="transmembrane region" description="Helical" evidence="1">
    <location>
        <begin position="351"/>
        <end position="372"/>
    </location>
</feature>